<keyword evidence="2 6" id="KW-0479">Metal-binding</keyword>
<dbReference type="InterPro" id="IPR004017">
    <property type="entry name" value="Cys_rich_dom"/>
</dbReference>
<dbReference type="GO" id="GO:0051539">
    <property type="term" value="F:4 iron, 4 sulfur cluster binding"/>
    <property type="evidence" value="ECO:0007669"/>
    <property type="project" value="UniProtKB-UniRule"/>
</dbReference>
<proteinExistence type="predicted"/>
<dbReference type="PIRSF" id="PIRSF000139">
    <property type="entry name" value="Glc_ox_4Fe-4S"/>
    <property type="match status" value="1"/>
</dbReference>
<comment type="function">
    <text evidence="6">Component of a complex that catalyzes the oxidation of glycolate to glyoxylate.</text>
</comment>
<dbReference type="InterPro" id="IPR017900">
    <property type="entry name" value="4Fe4S_Fe_S_CS"/>
</dbReference>
<evidence type="ECO:0000259" key="7">
    <source>
        <dbReference type="PROSITE" id="PS51379"/>
    </source>
</evidence>
<dbReference type="RefSeq" id="WP_259314151.1">
    <property type="nucleotide sequence ID" value="NZ_CP087164.1"/>
</dbReference>
<evidence type="ECO:0000256" key="1">
    <source>
        <dbReference type="ARBA" id="ARBA00022485"/>
    </source>
</evidence>
<evidence type="ECO:0000256" key="4">
    <source>
        <dbReference type="ARBA" id="ARBA00023004"/>
    </source>
</evidence>
<dbReference type="EMBL" id="CP087164">
    <property type="protein sequence ID" value="UGS34478.1"/>
    <property type="molecule type" value="Genomic_DNA"/>
</dbReference>
<dbReference type="EC" id="1.1.99.14" evidence="6"/>
<dbReference type="Pfam" id="PF02754">
    <property type="entry name" value="CCG"/>
    <property type="match status" value="2"/>
</dbReference>
<organism evidence="8 9">
    <name type="scientific">Capillimicrobium parvum</name>
    <dbReference type="NCBI Taxonomy" id="2884022"/>
    <lineage>
        <taxon>Bacteria</taxon>
        <taxon>Bacillati</taxon>
        <taxon>Actinomycetota</taxon>
        <taxon>Thermoleophilia</taxon>
        <taxon>Solirubrobacterales</taxon>
        <taxon>Capillimicrobiaceae</taxon>
        <taxon>Capillimicrobium</taxon>
    </lineage>
</organism>
<evidence type="ECO:0000256" key="5">
    <source>
        <dbReference type="ARBA" id="ARBA00023014"/>
    </source>
</evidence>
<dbReference type="InterPro" id="IPR009051">
    <property type="entry name" value="Helical_ferredxn"/>
</dbReference>
<evidence type="ECO:0000256" key="2">
    <source>
        <dbReference type="ARBA" id="ARBA00022723"/>
    </source>
</evidence>
<comment type="cofactor">
    <cofactor evidence="6">
        <name>[4Fe-4S] cluster</name>
        <dbReference type="ChEBI" id="CHEBI:49883"/>
    </cofactor>
    <text evidence="6">Binds 2 [4Fe-4S] clusters.</text>
</comment>
<reference evidence="8" key="1">
    <citation type="journal article" date="2022" name="Int. J. Syst. Evol. Microbiol.">
        <title>Pseudomonas aegrilactucae sp. nov. and Pseudomonas morbosilactucae sp. nov., pathogens causing bacterial rot of lettuce in Japan.</title>
        <authorList>
            <person name="Sawada H."/>
            <person name="Fujikawa T."/>
            <person name="Satou M."/>
        </authorList>
    </citation>
    <scope>NUCLEOTIDE SEQUENCE</scope>
    <source>
        <strain evidence="8">0166_1</strain>
    </source>
</reference>
<dbReference type="PROSITE" id="PS00198">
    <property type="entry name" value="4FE4S_FER_1"/>
    <property type="match status" value="2"/>
</dbReference>
<dbReference type="PANTHER" id="PTHR32479:SF17">
    <property type="entry name" value="GLYCOLATE OXIDASE IRON-SULFUR SUBUNIT"/>
    <property type="match status" value="1"/>
</dbReference>
<keyword evidence="6" id="KW-0249">Electron transport</keyword>
<dbReference type="Proteomes" id="UP001162834">
    <property type="component" value="Chromosome"/>
</dbReference>
<dbReference type="Pfam" id="PF13183">
    <property type="entry name" value="Fer4_8"/>
    <property type="match status" value="1"/>
</dbReference>
<accession>A0A9E6XUS2</accession>
<dbReference type="GO" id="GO:0046872">
    <property type="term" value="F:metal ion binding"/>
    <property type="evidence" value="ECO:0007669"/>
    <property type="project" value="UniProtKB-UniRule"/>
</dbReference>
<evidence type="ECO:0000313" key="8">
    <source>
        <dbReference type="EMBL" id="UGS34478.1"/>
    </source>
</evidence>
<feature type="domain" description="4Fe-4S ferredoxin-type" evidence="7">
    <location>
        <begin position="14"/>
        <end position="44"/>
    </location>
</feature>
<comment type="catalytic activity">
    <reaction evidence="6">
        <text>glycolate + A = glyoxylate + AH2</text>
        <dbReference type="Rhea" id="RHEA:21264"/>
        <dbReference type="ChEBI" id="CHEBI:13193"/>
        <dbReference type="ChEBI" id="CHEBI:17499"/>
        <dbReference type="ChEBI" id="CHEBI:29805"/>
        <dbReference type="ChEBI" id="CHEBI:36655"/>
        <dbReference type="EC" id="1.1.99.14"/>
    </reaction>
</comment>
<keyword evidence="6" id="KW-0813">Transport</keyword>
<name>A0A9E6XUS2_9ACTN</name>
<keyword evidence="3" id="KW-0677">Repeat</keyword>
<sequence length="426" mass="45395">MQHSIDTASLGPQGASMGQAIESCVHCGFCLPTCPTYATMGEEMDSPRGRIFLMKEVLEGQLELESALPFIDNCLGCQSCQTACPSGVDYGGLITPFRAYAEPRRTREPLDRARRELILRTLPYPARFRTAAVLGRLARPLARVLPGSLAAMLRLLPERVPRPRPLPEVFPAQGARRARVALLAGCAQQVLAPDIGWATLRVLARNGVETVIPRAQGCCGALAMHTGAADQARRLARRNLAAFAGDVDAVVVNAAGCGSAMHEYGLLFAGAPEQDAARRLAERTVDVSVFLAGLGLRGEPALEQPTAIAYQDACHLAHAQGVRGAPRELLRAIGNVRLVEPAEWELCCGSAGTYNVEKPETAAELGARKARNLLDTGADLIATANIGCLTQITTHLRALGHDLPVLHTVQVLDRAYAARASSRPGG</sequence>
<keyword evidence="5 6" id="KW-0411">Iron-sulfur</keyword>
<dbReference type="InterPro" id="IPR017896">
    <property type="entry name" value="4Fe4S_Fe-S-bd"/>
</dbReference>
<dbReference type="AlphaFoldDB" id="A0A9E6XUS2"/>
<keyword evidence="9" id="KW-1185">Reference proteome</keyword>
<comment type="catalytic activity">
    <reaction evidence="6">
        <text>(R)-lactate + A = pyruvate + AH2</text>
        <dbReference type="Rhea" id="RHEA:15089"/>
        <dbReference type="ChEBI" id="CHEBI:13193"/>
        <dbReference type="ChEBI" id="CHEBI:15361"/>
        <dbReference type="ChEBI" id="CHEBI:16004"/>
        <dbReference type="ChEBI" id="CHEBI:17499"/>
    </reaction>
</comment>
<evidence type="ECO:0000256" key="6">
    <source>
        <dbReference type="PIRNR" id="PIRNR000139"/>
    </source>
</evidence>
<protein>
    <recommendedName>
        <fullName evidence="6">Glycolate oxidase iron-sulfur subunit</fullName>
        <ecNumber evidence="6">1.1.99.14</ecNumber>
    </recommendedName>
</protein>
<dbReference type="InterPro" id="IPR012257">
    <property type="entry name" value="Glc_ox_4Fe-4S"/>
</dbReference>
<dbReference type="KEGG" id="sbae:DSM104329_00856"/>
<dbReference type="GO" id="GO:0019154">
    <property type="term" value="F:glycolate dehydrogenase activity"/>
    <property type="evidence" value="ECO:0007669"/>
    <property type="project" value="UniProtKB-EC"/>
</dbReference>
<keyword evidence="4 6" id="KW-0408">Iron</keyword>
<evidence type="ECO:0000256" key="3">
    <source>
        <dbReference type="ARBA" id="ARBA00022737"/>
    </source>
</evidence>
<dbReference type="SUPFAM" id="SSF46548">
    <property type="entry name" value="alpha-helical ferredoxin"/>
    <property type="match status" value="1"/>
</dbReference>
<dbReference type="PROSITE" id="PS51379">
    <property type="entry name" value="4FE4S_FER_2"/>
    <property type="match status" value="2"/>
</dbReference>
<dbReference type="Gene3D" id="1.10.1060.10">
    <property type="entry name" value="Alpha-helical ferredoxin"/>
    <property type="match status" value="1"/>
</dbReference>
<evidence type="ECO:0000313" key="9">
    <source>
        <dbReference type="Proteomes" id="UP001162834"/>
    </source>
</evidence>
<feature type="domain" description="4Fe-4S ferredoxin-type" evidence="7">
    <location>
        <begin position="67"/>
        <end position="88"/>
    </location>
</feature>
<dbReference type="PANTHER" id="PTHR32479">
    <property type="entry name" value="GLYCOLATE OXIDASE IRON-SULFUR SUBUNIT"/>
    <property type="match status" value="1"/>
</dbReference>
<keyword evidence="1 6" id="KW-0004">4Fe-4S</keyword>
<gene>
    <name evidence="8" type="primary">lutA</name>
    <name evidence="8" type="ORF">DSM104329_00856</name>
</gene>